<evidence type="ECO:0000313" key="2">
    <source>
        <dbReference type="EMBL" id="OIQ67552.1"/>
    </source>
</evidence>
<name>A0A1J5P9Y2_9ZZZZ</name>
<feature type="region of interest" description="Disordered" evidence="1">
    <location>
        <begin position="17"/>
        <end position="48"/>
    </location>
</feature>
<feature type="compositionally biased region" description="Basic residues" evidence="1">
    <location>
        <begin position="17"/>
        <end position="39"/>
    </location>
</feature>
<reference evidence="2" key="1">
    <citation type="submission" date="2016-10" db="EMBL/GenBank/DDBJ databases">
        <title>Sequence of Gallionella enrichment culture.</title>
        <authorList>
            <person name="Poehlein A."/>
            <person name="Muehling M."/>
            <person name="Daniel R."/>
        </authorList>
    </citation>
    <scope>NUCLEOTIDE SEQUENCE</scope>
</reference>
<gene>
    <name evidence="2" type="ORF">GALL_508680</name>
</gene>
<organism evidence="2">
    <name type="scientific">mine drainage metagenome</name>
    <dbReference type="NCBI Taxonomy" id="410659"/>
    <lineage>
        <taxon>unclassified sequences</taxon>
        <taxon>metagenomes</taxon>
        <taxon>ecological metagenomes</taxon>
    </lineage>
</organism>
<comment type="caution">
    <text evidence="2">The sequence shown here is derived from an EMBL/GenBank/DDBJ whole genome shotgun (WGS) entry which is preliminary data.</text>
</comment>
<accession>A0A1J5P9Y2</accession>
<dbReference type="AlphaFoldDB" id="A0A1J5P9Y2"/>
<protein>
    <submittedName>
        <fullName evidence="2">Uncharacterized protein</fullName>
    </submittedName>
</protein>
<evidence type="ECO:0000256" key="1">
    <source>
        <dbReference type="SAM" id="MobiDB-lite"/>
    </source>
</evidence>
<proteinExistence type="predicted"/>
<sequence>MLLPVTDTVGRAVVARRHRDGDAKRRRGLAGGVKRHHGLRGPLDFRGSPGDRDDARLVFGIVDGVGDRVDEARVGVGREVNDDARPRSDSARHLDVQHDLAVRAVGITRIVLASADRHGDHLGRLLPQRLEIGGDIGLAETTAELDEADGLAGCGHTLRELVKPSDLNRRESGTVRGVRTRKASSLRGFGRGHALSAKDPEVRPGLRTIVESEDGDDVALKFRGKIDAAVANAVGHALDRAVRQRDAERPLHICDGTGELDGPPSGRRRTGLDLEAKLPGKTFDKRHRGGVGRVVGVESRMGEALLAADMRRRQRVLAPDDDRHR</sequence>
<dbReference type="EMBL" id="MLJW01005854">
    <property type="protein sequence ID" value="OIQ67552.1"/>
    <property type="molecule type" value="Genomic_DNA"/>
</dbReference>